<feature type="non-terminal residue" evidence="1">
    <location>
        <position position="1"/>
    </location>
</feature>
<name>A0A392RVX6_9FABA</name>
<protein>
    <submittedName>
        <fullName evidence="1">Uncharacterized protein</fullName>
    </submittedName>
</protein>
<evidence type="ECO:0000313" key="1">
    <source>
        <dbReference type="EMBL" id="MCI39745.1"/>
    </source>
</evidence>
<dbReference type="AlphaFoldDB" id="A0A392RVX6"/>
<dbReference type="Proteomes" id="UP000265520">
    <property type="component" value="Unassembled WGS sequence"/>
</dbReference>
<proteinExistence type="predicted"/>
<organism evidence="1 2">
    <name type="scientific">Trifolium medium</name>
    <dbReference type="NCBI Taxonomy" id="97028"/>
    <lineage>
        <taxon>Eukaryota</taxon>
        <taxon>Viridiplantae</taxon>
        <taxon>Streptophyta</taxon>
        <taxon>Embryophyta</taxon>
        <taxon>Tracheophyta</taxon>
        <taxon>Spermatophyta</taxon>
        <taxon>Magnoliopsida</taxon>
        <taxon>eudicotyledons</taxon>
        <taxon>Gunneridae</taxon>
        <taxon>Pentapetalae</taxon>
        <taxon>rosids</taxon>
        <taxon>fabids</taxon>
        <taxon>Fabales</taxon>
        <taxon>Fabaceae</taxon>
        <taxon>Papilionoideae</taxon>
        <taxon>50 kb inversion clade</taxon>
        <taxon>NPAAA clade</taxon>
        <taxon>Hologalegina</taxon>
        <taxon>IRL clade</taxon>
        <taxon>Trifolieae</taxon>
        <taxon>Trifolium</taxon>
    </lineage>
</organism>
<keyword evidence="2" id="KW-1185">Reference proteome</keyword>
<comment type="caution">
    <text evidence="1">The sequence shown here is derived from an EMBL/GenBank/DDBJ whole genome shotgun (WGS) entry which is preliminary data.</text>
</comment>
<sequence>VASVFGCLRDDVKWEVKWRQSSLQESIDPGADSYTNSWHPSREWWEIACN</sequence>
<reference evidence="1 2" key="1">
    <citation type="journal article" date="2018" name="Front. Plant Sci.">
        <title>Red Clover (Trifolium pratense) and Zigzag Clover (T. medium) - A Picture of Genomic Similarities and Differences.</title>
        <authorList>
            <person name="Dluhosova J."/>
            <person name="Istvanek J."/>
            <person name="Nedelnik J."/>
            <person name="Repkova J."/>
        </authorList>
    </citation>
    <scope>NUCLEOTIDE SEQUENCE [LARGE SCALE GENOMIC DNA]</scope>
    <source>
        <strain evidence="2">cv. 10/8</strain>
        <tissue evidence="1">Leaf</tissue>
    </source>
</reference>
<dbReference type="EMBL" id="LXQA010271182">
    <property type="protein sequence ID" value="MCI39745.1"/>
    <property type="molecule type" value="Genomic_DNA"/>
</dbReference>
<accession>A0A392RVX6</accession>
<evidence type="ECO:0000313" key="2">
    <source>
        <dbReference type="Proteomes" id="UP000265520"/>
    </source>
</evidence>